<evidence type="ECO:0000313" key="2">
    <source>
        <dbReference type="EMBL" id="PSR91981.1"/>
    </source>
</evidence>
<dbReference type="SUPFAM" id="SSF56752">
    <property type="entry name" value="D-aminoacid aminotransferase-like PLP-dependent enzymes"/>
    <property type="match status" value="1"/>
</dbReference>
<dbReference type="InParanoid" id="A0A2T3ACL2"/>
<feature type="region of interest" description="Disordered" evidence="1">
    <location>
        <begin position="125"/>
        <end position="156"/>
    </location>
</feature>
<dbReference type="Gene3D" id="3.20.10.10">
    <property type="entry name" value="D-amino Acid Aminotransferase, subunit A, domain 2"/>
    <property type="match status" value="1"/>
</dbReference>
<dbReference type="Pfam" id="PF01063">
    <property type="entry name" value="Aminotran_4"/>
    <property type="match status" value="1"/>
</dbReference>
<name>A0A2T3ACL2_9PEZI</name>
<dbReference type="InterPro" id="IPR043132">
    <property type="entry name" value="BCAT-like_C"/>
</dbReference>
<proteinExistence type="predicted"/>
<accession>A0A2T3ACL2</accession>
<dbReference type="InterPro" id="IPR001544">
    <property type="entry name" value="Aminotrans_IV"/>
</dbReference>
<dbReference type="STRING" id="2025994.A0A2T3ACL2"/>
<dbReference type="InterPro" id="IPR036038">
    <property type="entry name" value="Aminotransferase-like"/>
</dbReference>
<feature type="compositionally biased region" description="Polar residues" evidence="1">
    <location>
        <begin position="125"/>
        <end position="139"/>
    </location>
</feature>
<evidence type="ECO:0008006" key="4">
    <source>
        <dbReference type="Google" id="ProtNLM"/>
    </source>
</evidence>
<evidence type="ECO:0000313" key="3">
    <source>
        <dbReference type="Proteomes" id="UP000241462"/>
    </source>
</evidence>
<dbReference type="EMBL" id="KZ678412">
    <property type="protein sequence ID" value="PSR91981.1"/>
    <property type="molecule type" value="Genomic_DNA"/>
</dbReference>
<gene>
    <name evidence="2" type="ORF">BD289DRAFT_452014</name>
</gene>
<sequence length="304" mass="33952">MTDTFQLFTSIRFDWSLASTADEVAWDVGWNSKNASPFYMLDLHRDRLLRGARHWGWTGAVNAIEGEDGLARLDDFLQTSLKQSGRWDHREQEQQQQQQPLRLKIILAQDGKLTLESYPASNTSLSNLFPGQLPAPNSSKDGRSSPDRPRDLDNPLQTLELSPVYDVYVDDATTSSSAFTHFKTTRRDMYDAARERVGLQPTDVTKEVLIVDEETGLIMEGSLTTPYFWRGGRWVTPLVSDSHSSGQVWAGSGGQNGTTRRWALERGIAEQEAVEASSVVDGEAVWLSNGVRGFIFGRVRLAVA</sequence>
<keyword evidence="3" id="KW-1185">Reference proteome</keyword>
<reference evidence="2 3" key="1">
    <citation type="journal article" date="2018" name="Mycol. Prog.">
        <title>Coniella lustricola, a new species from submerged detritus.</title>
        <authorList>
            <person name="Raudabaugh D.B."/>
            <person name="Iturriaga T."/>
            <person name="Carver A."/>
            <person name="Mondo S."/>
            <person name="Pangilinan J."/>
            <person name="Lipzen A."/>
            <person name="He G."/>
            <person name="Amirebrahimi M."/>
            <person name="Grigoriev I.V."/>
            <person name="Miller A.N."/>
        </authorList>
    </citation>
    <scope>NUCLEOTIDE SEQUENCE [LARGE SCALE GENOMIC DNA]</scope>
    <source>
        <strain evidence="2 3">B22-T-1</strain>
    </source>
</reference>
<feature type="compositionally biased region" description="Basic and acidic residues" evidence="1">
    <location>
        <begin position="140"/>
        <end position="153"/>
    </location>
</feature>
<dbReference type="OrthoDB" id="5288718at2759"/>
<evidence type="ECO:0000256" key="1">
    <source>
        <dbReference type="SAM" id="MobiDB-lite"/>
    </source>
</evidence>
<dbReference type="AlphaFoldDB" id="A0A2T3ACL2"/>
<protein>
    <recommendedName>
        <fullName evidence="4">Aminotransferase</fullName>
    </recommendedName>
</protein>
<dbReference type="Proteomes" id="UP000241462">
    <property type="component" value="Unassembled WGS sequence"/>
</dbReference>
<dbReference type="GO" id="GO:0003824">
    <property type="term" value="F:catalytic activity"/>
    <property type="evidence" value="ECO:0007669"/>
    <property type="project" value="InterPro"/>
</dbReference>
<organism evidence="2 3">
    <name type="scientific">Coniella lustricola</name>
    <dbReference type="NCBI Taxonomy" id="2025994"/>
    <lineage>
        <taxon>Eukaryota</taxon>
        <taxon>Fungi</taxon>
        <taxon>Dikarya</taxon>
        <taxon>Ascomycota</taxon>
        <taxon>Pezizomycotina</taxon>
        <taxon>Sordariomycetes</taxon>
        <taxon>Sordariomycetidae</taxon>
        <taxon>Diaporthales</taxon>
        <taxon>Schizoparmaceae</taxon>
        <taxon>Coniella</taxon>
    </lineage>
</organism>